<feature type="transmembrane region" description="Helical" evidence="6">
    <location>
        <begin position="222"/>
        <end position="240"/>
    </location>
</feature>
<comment type="similarity">
    <text evidence="6">Belongs to the amino acid-polyamine-organocation (APC) superfamily. Basic amino acid/polyamine antiporter (APA) (TC 2.A.3.2) family.</text>
</comment>
<dbReference type="Proteomes" id="UP000199689">
    <property type="component" value="Unassembled WGS sequence"/>
</dbReference>
<evidence type="ECO:0000256" key="3">
    <source>
        <dbReference type="ARBA" id="ARBA00022692"/>
    </source>
</evidence>
<dbReference type="GeneID" id="87755352"/>
<feature type="transmembrane region" description="Helical" evidence="6">
    <location>
        <begin position="9"/>
        <end position="29"/>
    </location>
</feature>
<feature type="transmembrane region" description="Helical" evidence="6">
    <location>
        <begin position="318"/>
        <end position="338"/>
    </location>
</feature>
<keyword evidence="8" id="KW-1185">Reference proteome</keyword>
<accession>A0A1G5V1Q4</accession>
<evidence type="ECO:0000256" key="1">
    <source>
        <dbReference type="ARBA" id="ARBA00004651"/>
    </source>
</evidence>
<dbReference type="Gene3D" id="1.20.1740.10">
    <property type="entry name" value="Amino acid/polyamine transporter I"/>
    <property type="match status" value="1"/>
</dbReference>
<evidence type="ECO:0000256" key="5">
    <source>
        <dbReference type="ARBA" id="ARBA00023136"/>
    </source>
</evidence>
<dbReference type="RefSeq" id="WP_091363112.1">
    <property type="nucleotide sequence ID" value="NZ_FMXA01000004.1"/>
</dbReference>
<feature type="transmembrane region" description="Helical" evidence="6">
    <location>
        <begin position="121"/>
        <end position="139"/>
    </location>
</feature>
<keyword evidence="3 6" id="KW-0812">Transmembrane</keyword>
<keyword evidence="2 6" id="KW-1003">Cell membrane</keyword>
<dbReference type="Pfam" id="PF13520">
    <property type="entry name" value="AA_permease_2"/>
    <property type="match status" value="1"/>
</dbReference>
<comment type="subcellular location">
    <subcellularLocation>
        <location evidence="1 6">Cell membrane</location>
        <topology evidence="1 6">Multi-pass membrane protein</topology>
    </subcellularLocation>
</comment>
<keyword evidence="6" id="KW-0813">Transport</keyword>
<keyword evidence="5 6" id="KW-0472">Membrane</keyword>
<dbReference type="PANTHER" id="PTHR42770:SF6">
    <property type="entry name" value="PUTRESCINE TRANSPORTER POTE"/>
    <property type="match status" value="1"/>
</dbReference>
<sequence length="437" mass="46299">MDNHKNKMTLLQLTVLTAVSMMGSGIIMLPAKLGQLGSISILSWLVTAVGAMCLAYAFGQCGMYSQKKGGMGGYAEYVFGKSGNFIANFTYGISVVIADAAMALAAAGYGASLLGIKLTSLEAAIGTVLILWATTILNFRGPAGTGRISSITIWGVILPCLFLSTVGWFWFSPDMYFSNWNVQNLSLGEAVSQAITMTLWAFLGLETACANSDAVENPHKTVPKAILGGVLLAAVCYIVTTNVMFGMVPAQDLANSEAPFGYVYSVLLGGTAGKVVVAMVLVNDFGSLIGWQFTVGNVFKAAADAKEFPRIFGWINSYSAPVAGMIIITSIQSILAFMTVSPSLIKQYEILVDLAVVTNVIPYILSMSALDVLMKIEANISGKSSRGLSAVALIGAIYSIYACYAAGEQAMTGGAIVIFAGWVIYGKIQNRQYVLFK</sequence>
<proteinExistence type="inferred from homology"/>
<dbReference type="AlphaFoldDB" id="A0A1G5V1Q4"/>
<feature type="transmembrane region" description="Helical" evidence="6">
    <location>
        <begin position="151"/>
        <end position="171"/>
    </location>
</feature>
<organism evidence="7 8">
    <name type="scientific">Allisonella histaminiformans</name>
    <dbReference type="NCBI Taxonomy" id="209880"/>
    <lineage>
        <taxon>Bacteria</taxon>
        <taxon>Bacillati</taxon>
        <taxon>Bacillota</taxon>
        <taxon>Negativicutes</taxon>
        <taxon>Veillonellales</taxon>
        <taxon>Veillonellaceae</taxon>
        <taxon>Allisonella</taxon>
    </lineage>
</organism>
<feature type="transmembrane region" description="Helical" evidence="6">
    <location>
        <begin position="410"/>
        <end position="428"/>
    </location>
</feature>
<dbReference type="NCBIfam" id="TIGR04299">
    <property type="entry name" value="antiport_PotE"/>
    <property type="match status" value="1"/>
</dbReference>
<dbReference type="PANTHER" id="PTHR42770">
    <property type="entry name" value="AMINO ACID TRANSPORTER-RELATED"/>
    <property type="match status" value="1"/>
</dbReference>
<keyword evidence="4 6" id="KW-1133">Transmembrane helix</keyword>
<dbReference type="EMBL" id="FMXA01000004">
    <property type="protein sequence ID" value="SDA39764.1"/>
    <property type="molecule type" value="Genomic_DNA"/>
</dbReference>
<dbReference type="GO" id="GO:0005886">
    <property type="term" value="C:plasma membrane"/>
    <property type="evidence" value="ECO:0007669"/>
    <property type="project" value="UniProtKB-SubCell"/>
</dbReference>
<feature type="transmembrane region" description="Helical" evidence="6">
    <location>
        <begin position="385"/>
        <end position="404"/>
    </location>
</feature>
<feature type="transmembrane region" description="Helical" evidence="6">
    <location>
        <begin position="191"/>
        <end position="210"/>
    </location>
</feature>
<feature type="transmembrane region" description="Helical" evidence="6">
    <location>
        <begin position="85"/>
        <end position="109"/>
    </location>
</feature>
<dbReference type="InterPro" id="IPR002293">
    <property type="entry name" value="AA/rel_permease1"/>
</dbReference>
<dbReference type="InterPro" id="IPR027566">
    <property type="entry name" value="Symport/antiport_PotE"/>
</dbReference>
<gene>
    <name evidence="7" type="ORF">SAMN02910343_00305</name>
</gene>
<dbReference type="InterPro" id="IPR050367">
    <property type="entry name" value="APC_superfamily"/>
</dbReference>
<evidence type="ECO:0000313" key="7">
    <source>
        <dbReference type="EMBL" id="SDA39764.1"/>
    </source>
</evidence>
<evidence type="ECO:0000256" key="4">
    <source>
        <dbReference type="ARBA" id="ARBA00022989"/>
    </source>
</evidence>
<name>A0A1G5V1Q4_9FIRM</name>
<dbReference type="OrthoDB" id="178667at2"/>
<dbReference type="PIRSF" id="PIRSF006060">
    <property type="entry name" value="AA_transporter"/>
    <property type="match status" value="1"/>
</dbReference>
<evidence type="ECO:0000313" key="8">
    <source>
        <dbReference type="Proteomes" id="UP000199689"/>
    </source>
</evidence>
<dbReference type="HAMAP" id="MF_02073">
    <property type="entry name" value="Putrescine_transp"/>
    <property type="match status" value="1"/>
</dbReference>
<reference evidence="7 8" key="1">
    <citation type="submission" date="2016-10" db="EMBL/GenBank/DDBJ databases">
        <authorList>
            <person name="de Groot N.N."/>
        </authorList>
    </citation>
    <scope>NUCLEOTIDE SEQUENCE [LARGE SCALE GENOMIC DNA]</scope>
    <source>
        <strain evidence="7 8">DSM 15230</strain>
    </source>
</reference>
<feature type="transmembrane region" description="Helical" evidence="6">
    <location>
        <begin position="350"/>
        <end position="373"/>
    </location>
</feature>
<feature type="transmembrane region" description="Helical" evidence="6">
    <location>
        <begin position="41"/>
        <end position="64"/>
    </location>
</feature>
<evidence type="ECO:0000256" key="6">
    <source>
        <dbReference type="HAMAP-Rule" id="MF_02073"/>
    </source>
</evidence>
<dbReference type="STRING" id="209880.SAMN02910343_00305"/>
<protein>
    <recommendedName>
        <fullName evidence="6">Putrescine transporter</fullName>
    </recommendedName>
</protein>
<evidence type="ECO:0000256" key="2">
    <source>
        <dbReference type="ARBA" id="ARBA00022475"/>
    </source>
</evidence>
<dbReference type="GO" id="GO:0015496">
    <property type="term" value="F:putrescine:ornithine antiporter activity"/>
    <property type="evidence" value="ECO:0007669"/>
    <property type="project" value="InterPro"/>
</dbReference>
<dbReference type="NCBIfam" id="NF007938">
    <property type="entry name" value="PRK10655.1"/>
    <property type="match status" value="1"/>
</dbReference>
<feature type="transmembrane region" description="Helical" evidence="6">
    <location>
        <begin position="260"/>
        <end position="282"/>
    </location>
</feature>